<evidence type="ECO:0000259" key="7">
    <source>
        <dbReference type="Pfam" id="PF24145"/>
    </source>
</evidence>
<keyword evidence="3" id="KW-1227">Viral tail protein</keyword>
<evidence type="ECO:0000256" key="5">
    <source>
        <dbReference type="ARBA" id="ARBA00023296"/>
    </source>
</evidence>
<dbReference type="EMBL" id="OP852425">
    <property type="protein sequence ID" value="WAK45693.1"/>
    <property type="molecule type" value="Genomic_DNA"/>
</dbReference>
<evidence type="ECO:0000256" key="6">
    <source>
        <dbReference type="ARBA" id="ARBA00035731"/>
    </source>
</evidence>
<keyword evidence="6" id="KW-1238">Degradation of host capsule during virus entry</keyword>
<dbReference type="GO" id="GO:0098015">
    <property type="term" value="C:virus tail"/>
    <property type="evidence" value="ECO:0007669"/>
    <property type="project" value="UniProtKB-KW"/>
</dbReference>
<evidence type="ECO:0000256" key="4">
    <source>
        <dbReference type="ARBA" id="ARBA00022844"/>
    </source>
</evidence>
<protein>
    <submittedName>
        <fullName evidence="10">Tail spike protein</fullName>
    </submittedName>
</protein>
<dbReference type="Pfam" id="PF24145">
    <property type="entry name" value="K1-lyase_N"/>
    <property type="match status" value="1"/>
</dbReference>
<dbReference type="InterPro" id="IPR011050">
    <property type="entry name" value="Pectin_lyase_fold/virulence"/>
</dbReference>
<feature type="domain" description="K1 capsule-specific polysaccharide lyase N-terminal" evidence="7">
    <location>
        <begin position="1"/>
        <end position="71"/>
    </location>
</feature>
<dbReference type="GO" id="GO:0098996">
    <property type="term" value="P:symbiont entry into host cell via disruption of host cell glycocalyx"/>
    <property type="evidence" value="ECO:0007669"/>
    <property type="project" value="UniProtKB-KW"/>
</dbReference>
<sequence>MALIRLVAPERVFSDLASMVAYPNFQVQDKITLLGSAGGDFTFTTTASVVDNGTVFAVPGGYLLRKFVGPAYSSWFSNWAGIVTFMSAPNRHLVVDTVLQATSVLNIKSNSTLEFTDTGRILPDAAVARQVLNIIGSAPSVFVPLAADAAAGSKVITVAAGALSVVKKGTYLYLRSNKLCDGGPNTYGVKISQIRKVVGVSTSGGVTSIRLDKALHYNYYLSDAAEVGIPTMVENVTLVSPYINEFGYDDLNRFFTIGISANFAADLHIQDGVIIGNKRPGASDIEGRSAIKFNNCVDSTVKGTYFYNIGWYGVEVLGCSEDTEVHDIHAMDVRHAISLNWQSTADGDKWGEPIEFLGVNCEAYSTTHAGFDTHDIGKRVKFVRCVSYDSADDGFQARTNGVEYLNCRAYRAAMDGFASNTGVAFPIYRECLAYDNVRSGFNCSYGGGYVYDCEAHGSQNGVRINGGRVKGGRYTRNSSSHIFVTKDVAETAQTSLEIDGVSMRYDGTGRAVYFHGTMGIDPTLVSMSNNDMTGHGLFWALLSGYTVQPTPPRMSRNLLDDTGIRGVATLVAGEATVNARVRGNFGSVANSFKWVSEVKLTRLTFPSSAGALTVTSVAQNQDVPTPNPDLNSFVIRSSNAADVSQVAWEVYL</sequence>
<evidence type="ECO:0000313" key="10">
    <source>
        <dbReference type="EMBL" id="WAK45693.1"/>
    </source>
</evidence>
<keyword evidence="2" id="KW-1235">Degradation of host cell envelope components during virus entry</keyword>
<dbReference type="InterPro" id="IPR006626">
    <property type="entry name" value="PbH1"/>
</dbReference>
<evidence type="ECO:0000256" key="2">
    <source>
        <dbReference type="ARBA" id="ARBA00022717"/>
    </source>
</evidence>
<organism evidence="10 11">
    <name type="scientific">Klebsiella phage BUCT631</name>
    <dbReference type="NCBI Taxonomy" id="2996057"/>
    <lineage>
        <taxon>Viruses</taxon>
        <taxon>Duplodnaviria</taxon>
        <taxon>Heunggongvirae</taxon>
        <taxon>Uroviricota</taxon>
        <taxon>Caudoviricetes</taxon>
        <taxon>Autographivirales</taxon>
        <taxon>Autoscriptoviridae</taxon>
        <taxon>Slopekvirinae</taxon>
        <taxon>Drulisvirus</taxon>
        <taxon>Drulisvirus BUCT631</taxon>
    </lineage>
</organism>
<dbReference type="GO" id="GO:0098994">
    <property type="term" value="P:symbiont entry into host cell via disruption of host cell envelope"/>
    <property type="evidence" value="ECO:0007669"/>
    <property type="project" value="UniProtKB-KW"/>
</dbReference>
<dbReference type="InterPro" id="IPR057094">
    <property type="entry name" value="K1-lyase_N"/>
</dbReference>
<evidence type="ECO:0000313" key="11">
    <source>
        <dbReference type="Proteomes" id="UP001163983"/>
    </source>
</evidence>
<dbReference type="Proteomes" id="UP001163983">
    <property type="component" value="Segment"/>
</dbReference>
<keyword evidence="4" id="KW-0946">Virion</keyword>
<keyword evidence="5" id="KW-1160">Virus entry into host cell</keyword>
<feature type="domain" description="K1 capsule-specific polysaccharide lyase Rider" evidence="9">
    <location>
        <begin position="141"/>
        <end position="231"/>
    </location>
</feature>
<dbReference type="InterPro" id="IPR012334">
    <property type="entry name" value="Pectin_lyas_fold"/>
</dbReference>
<dbReference type="SMART" id="SM00710">
    <property type="entry name" value="PbH1"/>
    <property type="match status" value="5"/>
</dbReference>
<evidence type="ECO:0000256" key="3">
    <source>
        <dbReference type="ARBA" id="ARBA00022732"/>
    </source>
</evidence>
<accession>A0A9E9BXA3</accession>
<name>A0A9E9BXA3_9CAUD</name>
<feature type="domain" description="K1 capsule-specific polysaccharide lyase C-terminal" evidence="8">
    <location>
        <begin position="564"/>
        <end position="650"/>
    </location>
</feature>
<evidence type="ECO:0000259" key="9">
    <source>
        <dbReference type="Pfam" id="PF24149"/>
    </source>
</evidence>
<dbReference type="InterPro" id="IPR056204">
    <property type="entry name" value="K1-lyase_C"/>
</dbReference>
<proteinExistence type="predicted"/>
<keyword evidence="11" id="KW-1185">Reference proteome</keyword>
<dbReference type="SUPFAM" id="SSF51126">
    <property type="entry name" value="Pectin lyase-like"/>
    <property type="match status" value="1"/>
</dbReference>
<reference evidence="10" key="1">
    <citation type="submission" date="2022-11" db="EMBL/GenBank/DDBJ databases">
        <authorList>
            <person name="Han P."/>
            <person name="Pu M."/>
            <person name="Li Y."/>
            <person name="Fan H."/>
            <person name="Tong Y."/>
        </authorList>
    </citation>
    <scope>NUCLEOTIDE SEQUENCE</scope>
</reference>
<comment type="subcellular location">
    <subcellularLocation>
        <location evidence="1">Virion</location>
    </subcellularLocation>
</comment>
<dbReference type="Pfam" id="PF24149">
    <property type="entry name" value="K1-lyase_Rider"/>
    <property type="match status" value="1"/>
</dbReference>
<evidence type="ECO:0000256" key="1">
    <source>
        <dbReference type="ARBA" id="ARBA00004328"/>
    </source>
</evidence>
<evidence type="ECO:0000259" key="8">
    <source>
        <dbReference type="Pfam" id="PF24146"/>
    </source>
</evidence>
<dbReference type="InterPro" id="IPR057095">
    <property type="entry name" value="K1-lyase_Rider"/>
</dbReference>
<dbReference type="Pfam" id="PF24146">
    <property type="entry name" value="K1-lyase_C"/>
    <property type="match status" value="1"/>
</dbReference>
<dbReference type="Gene3D" id="2.160.20.10">
    <property type="entry name" value="Single-stranded right-handed beta-helix, Pectin lyase-like"/>
    <property type="match status" value="1"/>
</dbReference>